<evidence type="ECO:0000256" key="2">
    <source>
        <dbReference type="ARBA" id="ARBA00006574"/>
    </source>
</evidence>
<dbReference type="EMBL" id="JAAIUW010000012">
    <property type="protein sequence ID" value="KAF7805560.1"/>
    <property type="molecule type" value="Genomic_DNA"/>
</dbReference>
<keyword evidence="11" id="KW-1185">Reference proteome</keyword>
<accession>A0A834SN22</accession>
<comment type="caution">
    <text evidence="10">The sequence shown here is derived from an EMBL/GenBank/DDBJ whole genome shotgun (WGS) entry which is preliminary data.</text>
</comment>
<feature type="transmembrane region" description="Helical" evidence="9">
    <location>
        <begin position="289"/>
        <end position="310"/>
    </location>
</feature>
<keyword evidence="6 9" id="KW-0472">Membrane</keyword>
<dbReference type="AlphaFoldDB" id="A0A834SN22"/>
<reference evidence="10" key="1">
    <citation type="submission" date="2020-09" db="EMBL/GenBank/DDBJ databases">
        <title>Genome-Enabled Discovery of Anthraquinone Biosynthesis in Senna tora.</title>
        <authorList>
            <person name="Kang S.-H."/>
            <person name="Pandey R.P."/>
            <person name="Lee C.-M."/>
            <person name="Sim J.-S."/>
            <person name="Jeong J.-T."/>
            <person name="Choi B.-S."/>
            <person name="Jung M."/>
            <person name="Ginzburg D."/>
            <person name="Zhao K."/>
            <person name="Won S.Y."/>
            <person name="Oh T.-J."/>
            <person name="Yu Y."/>
            <person name="Kim N.-H."/>
            <person name="Lee O.R."/>
            <person name="Lee T.-H."/>
            <person name="Bashyal P."/>
            <person name="Kim T.-S."/>
            <person name="Lee W.-H."/>
            <person name="Kawkins C."/>
            <person name="Kim C.-K."/>
            <person name="Kim J.S."/>
            <person name="Ahn B.O."/>
            <person name="Rhee S.Y."/>
            <person name="Sohng J.K."/>
        </authorList>
    </citation>
    <scope>NUCLEOTIDE SEQUENCE</scope>
    <source>
        <tissue evidence="10">Leaf</tissue>
    </source>
</reference>
<comment type="subcellular location">
    <subcellularLocation>
        <location evidence="1">Membrane</location>
        <topology evidence="1">Multi-pass membrane protein</topology>
    </subcellularLocation>
</comment>
<evidence type="ECO:0000313" key="11">
    <source>
        <dbReference type="Proteomes" id="UP000634136"/>
    </source>
</evidence>
<dbReference type="Proteomes" id="UP000634136">
    <property type="component" value="Unassembled WGS sequence"/>
</dbReference>
<proteinExistence type="inferred from homology"/>
<evidence type="ECO:0000256" key="4">
    <source>
        <dbReference type="ARBA" id="ARBA00022821"/>
    </source>
</evidence>
<dbReference type="Pfam" id="PF03094">
    <property type="entry name" value="Mlo"/>
    <property type="match status" value="3"/>
</dbReference>
<dbReference type="GO" id="GO:0006952">
    <property type="term" value="P:defense response"/>
    <property type="evidence" value="ECO:0007669"/>
    <property type="project" value="UniProtKB-KW"/>
</dbReference>
<name>A0A834SN22_9FABA</name>
<gene>
    <name evidence="10" type="ORF">G2W53_037721</name>
</gene>
<keyword evidence="4" id="KW-0611">Plant defense</keyword>
<feature type="transmembrane region" description="Helical" evidence="9">
    <location>
        <begin position="132"/>
        <end position="154"/>
    </location>
</feature>
<organism evidence="10 11">
    <name type="scientific">Senna tora</name>
    <dbReference type="NCBI Taxonomy" id="362788"/>
    <lineage>
        <taxon>Eukaryota</taxon>
        <taxon>Viridiplantae</taxon>
        <taxon>Streptophyta</taxon>
        <taxon>Embryophyta</taxon>
        <taxon>Tracheophyta</taxon>
        <taxon>Spermatophyta</taxon>
        <taxon>Magnoliopsida</taxon>
        <taxon>eudicotyledons</taxon>
        <taxon>Gunneridae</taxon>
        <taxon>Pentapetalae</taxon>
        <taxon>rosids</taxon>
        <taxon>fabids</taxon>
        <taxon>Fabales</taxon>
        <taxon>Fabaceae</taxon>
        <taxon>Caesalpinioideae</taxon>
        <taxon>Cassia clade</taxon>
        <taxon>Senna</taxon>
    </lineage>
</organism>
<evidence type="ECO:0000256" key="5">
    <source>
        <dbReference type="ARBA" id="ARBA00022989"/>
    </source>
</evidence>
<keyword evidence="3 9" id="KW-0812">Transmembrane</keyword>
<feature type="transmembrane region" description="Helical" evidence="9">
    <location>
        <begin position="233"/>
        <end position="251"/>
    </location>
</feature>
<dbReference type="GO" id="GO:0016020">
    <property type="term" value="C:membrane"/>
    <property type="evidence" value="ECO:0007669"/>
    <property type="project" value="UniProtKB-SubCell"/>
</dbReference>
<keyword evidence="5 9" id="KW-1133">Transmembrane helix</keyword>
<keyword evidence="7" id="KW-0568">Pathogenesis-related protein</keyword>
<dbReference type="OrthoDB" id="1388414at2759"/>
<feature type="transmembrane region" description="Helical" evidence="9">
    <location>
        <begin position="204"/>
        <end position="227"/>
    </location>
</feature>
<evidence type="ECO:0000256" key="8">
    <source>
        <dbReference type="SAM" id="MobiDB-lite"/>
    </source>
</evidence>
<evidence type="ECO:0000313" key="10">
    <source>
        <dbReference type="EMBL" id="KAF7805560.1"/>
    </source>
</evidence>
<feature type="transmembrane region" description="Helical" evidence="9">
    <location>
        <begin position="12"/>
        <end position="36"/>
    </location>
</feature>
<dbReference type="PANTHER" id="PTHR31942:SF89">
    <property type="entry name" value="MLO-LIKE PROTEIN 3"/>
    <property type="match status" value="1"/>
</dbReference>
<evidence type="ECO:0000256" key="3">
    <source>
        <dbReference type="ARBA" id="ARBA00022692"/>
    </source>
</evidence>
<comment type="similarity">
    <text evidence="2">Belongs to the MLO family.</text>
</comment>
<evidence type="ECO:0000256" key="1">
    <source>
        <dbReference type="ARBA" id="ARBA00004141"/>
    </source>
</evidence>
<evidence type="ECO:0000256" key="7">
    <source>
        <dbReference type="ARBA" id="ARBA00023265"/>
    </source>
</evidence>
<evidence type="ECO:0000256" key="6">
    <source>
        <dbReference type="ARBA" id="ARBA00023136"/>
    </source>
</evidence>
<evidence type="ECO:0000256" key="9">
    <source>
        <dbReference type="SAM" id="Phobius"/>
    </source>
</evidence>
<feature type="region of interest" description="Disordered" evidence="8">
    <location>
        <begin position="343"/>
        <end position="362"/>
    </location>
</feature>
<sequence length="362" mass="40935">MGSSGSLEDEPTWAVGAVFFVIISVSLLTHHLIHLLSNWLKRHRHTSLFEAVQKLKSGLLVLGLMSLSLRVIQRSVSRICIPHAVAYSMLPCSQTQLPLITKPTFPPLNLLITHCQSQGKESLISEEGMNQLSIFIFVLAVMHILSSLLTIALAKAKILIDSDLLEKPHLDDDTRILVQVHALNYGSNASSGNSSIHWQKLTTLLYAMALYRPVMWIVMVIFMLLNVHGWHEYIWVSFLPLVIVVVVGTKMEEIVENMALKVKEKGITKGTPLVQPNDAFFWFGHPKHILTLLHFILFMNAFEAAFLTWVTMGSELKSGVVREKIGMILKQWHADVRKKRLEHEHEQQQCDEMETTTNNIAP</sequence>
<protein>
    <submittedName>
        <fullName evidence="10">MLO-like protein 3</fullName>
    </submittedName>
</protein>
<dbReference type="InterPro" id="IPR004326">
    <property type="entry name" value="Mlo"/>
</dbReference>
<dbReference type="PANTHER" id="PTHR31942">
    <property type="entry name" value="MLO-LIKE PROTEIN 1"/>
    <property type="match status" value="1"/>
</dbReference>